<gene>
    <name evidence="2" type="ORF">SIID45300_03045</name>
</gene>
<organism evidence="2 3">
    <name type="scientific">Candidatus Magnetaquiglobus chichijimensis</name>
    <dbReference type="NCBI Taxonomy" id="3141448"/>
    <lineage>
        <taxon>Bacteria</taxon>
        <taxon>Pseudomonadati</taxon>
        <taxon>Pseudomonadota</taxon>
        <taxon>Magnetococcia</taxon>
        <taxon>Magnetococcales</taxon>
        <taxon>Candidatus Magnetaquicoccaceae</taxon>
        <taxon>Candidatus Magnetaquiglobus</taxon>
    </lineage>
</organism>
<dbReference type="InterPro" id="IPR031807">
    <property type="entry name" value="HicB-like"/>
</dbReference>
<dbReference type="SUPFAM" id="SSF47598">
    <property type="entry name" value="Ribbon-helix-helix"/>
    <property type="match status" value="1"/>
</dbReference>
<evidence type="ECO:0000313" key="3">
    <source>
        <dbReference type="Proteomes" id="UP001628193"/>
    </source>
</evidence>
<feature type="domain" description="HicB-like antitoxin of toxin-antitoxin system" evidence="1">
    <location>
        <begin position="3"/>
        <end position="123"/>
    </location>
</feature>
<dbReference type="EMBL" id="BAAFGK010000005">
    <property type="protein sequence ID" value="GAB0058691.1"/>
    <property type="molecule type" value="Genomic_DNA"/>
</dbReference>
<dbReference type="InterPro" id="IPR010985">
    <property type="entry name" value="Ribbon_hlx_hlx"/>
</dbReference>
<evidence type="ECO:0000259" key="1">
    <source>
        <dbReference type="Pfam" id="PF15919"/>
    </source>
</evidence>
<accession>A0ABQ0CCS5</accession>
<dbReference type="RefSeq" id="WP_420906414.1">
    <property type="nucleotide sequence ID" value="NZ_BAAFGK010000005.1"/>
</dbReference>
<keyword evidence="3" id="KW-1185">Reference proteome</keyword>
<dbReference type="Pfam" id="PF15919">
    <property type="entry name" value="HicB_lk_antitox"/>
    <property type="match status" value="1"/>
</dbReference>
<dbReference type="SUPFAM" id="SSF143100">
    <property type="entry name" value="TTHA1013/TTHA0281-like"/>
    <property type="match status" value="1"/>
</dbReference>
<sequence>MLYPIYIHPGDDTHAHGIVIPDFPGCFSAADDWTDIPAMVQEAAEVYYDGESNDIPSPSPLEVLTQRDEYQDGIWMLVDIDTSRIRPKALRLNISLPEPLVRRIDDYAKAHHLSRSGFLARAAETALRPG</sequence>
<proteinExistence type="predicted"/>
<comment type="caution">
    <text evidence="2">The sequence shown here is derived from an EMBL/GenBank/DDBJ whole genome shotgun (WGS) entry which is preliminary data.</text>
</comment>
<dbReference type="Gene3D" id="3.30.160.250">
    <property type="match status" value="1"/>
</dbReference>
<name>A0ABQ0CCS5_9PROT</name>
<reference evidence="2 3" key="1">
    <citation type="submission" date="2024-09" db="EMBL/GenBank/DDBJ databases">
        <title>Draft genome sequence of Candidatus Magnetaquicoccaceae bacterium FCR-1.</title>
        <authorList>
            <person name="Shimoshige H."/>
            <person name="Shimamura S."/>
            <person name="Taoka A."/>
            <person name="Kobayashi H."/>
            <person name="Maekawa T."/>
        </authorList>
    </citation>
    <scope>NUCLEOTIDE SEQUENCE [LARGE SCALE GENOMIC DNA]</scope>
    <source>
        <strain evidence="2 3">FCR-1</strain>
    </source>
</reference>
<protein>
    <recommendedName>
        <fullName evidence="1">HicB-like antitoxin of toxin-antitoxin system domain-containing protein</fullName>
    </recommendedName>
</protein>
<dbReference type="InterPro" id="IPR035069">
    <property type="entry name" value="TTHA1013/TTHA0281-like"/>
</dbReference>
<dbReference type="Proteomes" id="UP001628193">
    <property type="component" value="Unassembled WGS sequence"/>
</dbReference>
<evidence type="ECO:0000313" key="2">
    <source>
        <dbReference type="EMBL" id="GAB0058691.1"/>
    </source>
</evidence>
<dbReference type="CDD" id="cd22231">
    <property type="entry name" value="RHH_NikR_HicB-like"/>
    <property type="match status" value="1"/>
</dbReference>